<dbReference type="InterPro" id="IPR000182">
    <property type="entry name" value="GNAT_dom"/>
</dbReference>
<dbReference type="Gene3D" id="3.40.630.30">
    <property type="match status" value="1"/>
</dbReference>
<sequence>MPLAGQSLCFHLSKATTASSKPDAIDLSQLCLSEPVAVDLTQLSLRPLGLSDLDDLMVWTSDEKVANFCSREPYTSKDQGIDFIENAAASFLWRRAICLKDRAIGCITLSSYADVDKAREKSAELGYVLGSNYWGKGIVTEAVKQAIKAAFIEFPYLDRVEALVDVENLGSQRVLEKAGFQREGLLRKYLVRKGKSRDTFMFSVLLSDLHPQL</sequence>
<evidence type="ECO:0000259" key="1">
    <source>
        <dbReference type="PROSITE" id="PS51186"/>
    </source>
</evidence>
<dbReference type="PANTHER" id="PTHR46067">
    <property type="entry name" value="ACYL-COA N-ACYLTRANSFERASES (NAT) SUPERFAMILY PROTEIN"/>
    <property type="match status" value="1"/>
</dbReference>
<gene>
    <name evidence="2" type="ORF">Ahy_B05g078649</name>
</gene>
<feature type="domain" description="N-acetyltransferase" evidence="1">
    <location>
        <begin position="43"/>
        <end position="198"/>
    </location>
</feature>
<protein>
    <recommendedName>
        <fullName evidence="1">N-acetyltransferase domain-containing protein</fullName>
    </recommendedName>
</protein>
<dbReference type="PROSITE" id="PS51186">
    <property type="entry name" value="GNAT"/>
    <property type="match status" value="1"/>
</dbReference>
<dbReference type="InterPro" id="IPR016181">
    <property type="entry name" value="Acyl_CoA_acyltransferase"/>
</dbReference>
<dbReference type="GO" id="GO:0016747">
    <property type="term" value="F:acyltransferase activity, transferring groups other than amino-acyl groups"/>
    <property type="evidence" value="ECO:0007669"/>
    <property type="project" value="InterPro"/>
</dbReference>
<keyword evidence="3" id="KW-1185">Reference proteome</keyword>
<comment type="caution">
    <text evidence="2">The sequence shown here is derived from an EMBL/GenBank/DDBJ whole genome shotgun (WGS) entry which is preliminary data.</text>
</comment>
<name>A0A444Z7L8_ARAHY</name>
<dbReference type="EMBL" id="SDMP01000015">
    <property type="protein sequence ID" value="RYR10172.1"/>
    <property type="molecule type" value="Genomic_DNA"/>
</dbReference>
<evidence type="ECO:0000313" key="2">
    <source>
        <dbReference type="EMBL" id="RYR10172.1"/>
    </source>
</evidence>
<dbReference type="Proteomes" id="UP000289738">
    <property type="component" value="Chromosome B05"/>
</dbReference>
<organism evidence="2 3">
    <name type="scientific">Arachis hypogaea</name>
    <name type="common">Peanut</name>
    <dbReference type="NCBI Taxonomy" id="3818"/>
    <lineage>
        <taxon>Eukaryota</taxon>
        <taxon>Viridiplantae</taxon>
        <taxon>Streptophyta</taxon>
        <taxon>Embryophyta</taxon>
        <taxon>Tracheophyta</taxon>
        <taxon>Spermatophyta</taxon>
        <taxon>Magnoliopsida</taxon>
        <taxon>eudicotyledons</taxon>
        <taxon>Gunneridae</taxon>
        <taxon>Pentapetalae</taxon>
        <taxon>rosids</taxon>
        <taxon>fabids</taxon>
        <taxon>Fabales</taxon>
        <taxon>Fabaceae</taxon>
        <taxon>Papilionoideae</taxon>
        <taxon>50 kb inversion clade</taxon>
        <taxon>dalbergioids sensu lato</taxon>
        <taxon>Dalbergieae</taxon>
        <taxon>Pterocarpus clade</taxon>
        <taxon>Arachis</taxon>
    </lineage>
</organism>
<evidence type="ECO:0000313" key="3">
    <source>
        <dbReference type="Proteomes" id="UP000289738"/>
    </source>
</evidence>
<accession>A0A444Z7L8</accession>
<proteinExistence type="predicted"/>
<reference evidence="2 3" key="1">
    <citation type="submission" date="2019-01" db="EMBL/GenBank/DDBJ databases">
        <title>Sequencing of cultivated peanut Arachis hypogaea provides insights into genome evolution and oil improvement.</title>
        <authorList>
            <person name="Chen X."/>
        </authorList>
    </citation>
    <scope>NUCLEOTIDE SEQUENCE [LARGE SCALE GENOMIC DNA]</scope>
    <source>
        <strain evidence="3">cv. Fuhuasheng</strain>
        <tissue evidence="2">Leaves</tissue>
    </source>
</reference>
<dbReference type="AlphaFoldDB" id="A0A444Z7L8"/>
<dbReference type="SUPFAM" id="SSF55729">
    <property type="entry name" value="Acyl-CoA N-acyltransferases (Nat)"/>
    <property type="match status" value="1"/>
</dbReference>
<dbReference type="PANTHER" id="PTHR46067:SF27">
    <property type="entry name" value="ACYL-COA N-ACYLTRANSFERASES (NAT) SUPERFAMILY PROTEIN"/>
    <property type="match status" value="1"/>
</dbReference>
<dbReference type="Pfam" id="PF13302">
    <property type="entry name" value="Acetyltransf_3"/>
    <property type="match status" value="1"/>
</dbReference>